<dbReference type="AlphaFoldDB" id="A0AAV2FL69"/>
<dbReference type="Pfam" id="PF04646">
    <property type="entry name" value="DUF604"/>
    <property type="match status" value="1"/>
</dbReference>
<evidence type="ECO:0000256" key="1">
    <source>
        <dbReference type="SAM" id="MobiDB-lite"/>
    </source>
</evidence>
<protein>
    <submittedName>
        <fullName evidence="3">Uncharacterized protein</fullName>
    </submittedName>
</protein>
<dbReference type="InterPro" id="IPR006740">
    <property type="entry name" value="DUF604"/>
</dbReference>
<sequence>MKDTLRDPLKGWRTSFPAALRSSIIKLKLPLAFCALVSISLLLYSAFPTRPAPNFHNKPNPVSRLHVATAAPPTNLSHIVFGIAGSASSWNLRRHYSALWWRPNVTRGHAWLDAEPPLNESSPSASSPPPHRVSADTSRFKYTSTYGSRSAVRIARIIKESFELLEAAAEEEKKKQDDVRWFVMGDDDTVFFLENLVTVLAKYDHEQMYYVGANSESVEQDVIHSYDMAYGGGGFAVSYPLARELVRVLDGCIDRYASFYGSDQKVQGCMTEIGIPLTKELGFHQMDIRGNPYGLLAAHPVAPLVSLHHLDYLRPIFPDTTRIQALQKLMESYARDPSRALQRSFCHDLRRNWTVSVSWGYTVQLYPSLVTAKRLDATIQTFKTWRTWKESPFTFNTRPAAAKSGSNAREVPPVLYFLDSVGENVGGESLTTYRRHVAGLDEGKVRNTGEQQAGDRVLAGVRAVHVAAATMDPKTWTMAPRRQCCEVIDGGDGADGGVVRVKVRGCNPFESATLP</sequence>
<dbReference type="Proteomes" id="UP001497516">
    <property type="component" value="Chromosome 7"/>
</dbReference>
<dbReference type="PANTHER" id="PTHR10811">
    <property type="entry name" value="FRINGE-RELATED"/>
    <property type="match status" value="1"/>
</dbReference>
<feature type="region of interest" description="Disordered" evidence="1">
    <location>
        <begin position="116"/>
        <end position="136"/>
    </location>
</feature>
<evidence type="ECO:0000256" key="2">
    <source>
        <dbReference type="SAM" id="Phobius"/>
    </source>
</evidence>
<organism evidence="3 4">
    <name type="scientific">Linum trigynum</name>
    <dbReference type="NCBI Taxonomy" id="586398"/>
    <lineage>
        <taxon>Eukaryota</taxon>
        <taxon>Viridiplantae</taxon>
        <taxon>Streptophyta</taxon>
        <taxon>Embryophyta</taxon>
        <taxon>Tracheophyta</taxon>
        <taxon>Spermatophyta</taxon>
        <taxon>Magnoliopsida</taxon>
        <taxon>eudicotyledons</taxon>
        <taxon>Gunneridae</taxon>
        <taxon>Pentapetalae</taxon>
        <taxon>rosids</taxon>
        <taxon>fabids</taxon>
        <taxon>Malpighiales</taxon>
        <taxon>Linaceae</taxon>
        <taxon>Linum</taxon>
    </lineage>
</organism>
<keyword evidence="2" id="KW-1133">Transmembrane helix</keyword>
<dbReference type="EMBL" id="OZ034820">
    <property type="protein sequence ID" value="CAL1399061.1"/>
    <property type="molecule type" value="Genomic_DNA"/>
</dbReference>
<keyword evidence="4" id="KW-1185">Reference proteome</keyword>
<keyword evidence="2" id="KW-0812">Transmembrane</keyword>
<dbReference type="Gene3D" id="3.90.550.50">
    <property type="match status" value="1"/>
</dbReference>
<dbReference type="FunFam" id="3.90.550.50:FF:000006">
    <property type="entry name" value="Fringe-related protein-like"/>
    <property type="match status" value="1"/>
</dbReference>
<proteinExistence type="predicted"/>
<gene>
    <name evidence="3" type="ORF">LTRI10_LOCUS39257</name>
</gene>
<reference evidence="3 4" key="1">
    <citation type="submission" date="2024-04" db="EMBL/GenBank/DDBJ databases">
        <authorList>
            <person name="Fracassetti M."/>
        </authorList>
    </citation>
    <scope>NUCLEOTIDE SEQUENCE [LARGE SCALE GENOMIC DNA]</scope>
</reference>
<evidence type="ECO:0000313" key="3">
    <source>
        <dbReference type="EMBL" id="CAL1399061.1"/>
    </source>
</evidence>
<feature type="compositionally biased region" description="Low complexity" evidence="1">
    <location>
        <begin position="116"/>
        <end position="125"/>
    </location>
</feature>
<name>A0AAV2FL69_9ROSI</name>
<keyword evidence="2" id="KW-0472">Membrane</keyword>
<feature type="transmembrane region" description="Helical" evidence="2">
    <location>
        <begin position="29"/>
        <end position="47"/>
    </location>
</feature>
<evidence type="ECO:0000313" key="4">
    <source>
        <dbReference type="Proteomes" id="UP001497516"/>
    </source>
</evidence>
<accession>A0AAV2FL69</accession>